<accession>A0AAD6BYD5</accession>
<dbReference type="PANTHER" id="PTHR12837">
    <property type="entry name" value="POLY ADP-RIBOSE GLYCOHYDROLASE"/>
    <property type="match status" value="1"/>
</dbReference>
<keyword evidence="3" id="KW-0378">Hydrolase</keyword>
<dbReference type="RefSeq" id="XP_056761919.1">
    <property type="nucleotide sequence ID" value="XM_056913070.1"/>
</dbReference>
<feature type="binding site" evidence="4">
    <location>
        <position position="280"/>
    </location>
    <ligand>
        <name>substrate</name>
    </ligand>
</feature>
<dbReference type="PANTHER" id="PTHR12837:SF0">
    <property type="entry name" value="POLY(ADP-RIBOSE) GLYCOHYDROLASE"/>
    <property type="match status" value="1"/>
</dbReference>
<dbReference type="Pfam" id="PF05028">
    <property type="entry name" value="PARG_cat_C"/>
    <property type="match status" value="1"/>
</dbReference>
<dbReference type="GO" id="GO:0005634">
    <property type="term" value="C:nucleus"/>
    <property type="evidence" value="ECO:0007669"/>
    <property type="project" value="TreeGrafter"/>
</dbReference>
<protein>
    <recommendedName>
        <fullName evidence="2">poly(ADP-ribose) glycohydrolase</fullName>
        <ecNumber evidence="2">3.2.1.143</ecNumber>
    </recommendedName>
</protein>
<organism evidence="7 8">
    <name type="scientific">Penicillium daleae</name>
    <dbReference type="NCBI Taxonomy" id="63821"/>
    <lineage>
        <taxon>Eukaryota</taxon>
        <taxon>Fungi</taxon>
        <taxon>Dikarya</taxon>
        <taxon>Ascomycota</taxon>
        <taxon>Pezizomycotina</taxon>
        <taxon>Eurotiomycetes</taxon>
        <taxon>Eurotiomycetidae</taxon>
        <taxon>Eurotiales</taxon>
        <taxon>Aspergillaceae</taxon>
        <taxon>Penicillium</taxon>
    </lineage>
</organism>
<dbReference type="InterPro" id="IPR048362">
    <property type="entry name" value="PARG_helical"/>
</dbReference>
<dbReference type="EC" id="3.2.1.143" evidence="2"/>
<dbReference type="GO" id="GO:1990966">
    <property type="term" value="P:ATP generation from poly-ADP-D-ribose"/>
    <property type="evidence" value="ECO:0007669"/>
    <property type="project" value="TreeGrafter"/>
</dbReference>
<name>A0AAD6BYD5_9EURO</name>
<evidence type="ECO:0000313" key="8">
    <source>
        <dbReference type="Proteomes" id="UP001213681"/>
    </source>
</evidence>
<comment type="similarity">
    <text evidence="1">Belongs to the poly(ADP-ribose) glycohydrolase family.</text>
</comment>
<evidence type="ECO:0000256" key="2">
    <source>
        <dbReference type="ARBA" id="ARBA00012255"/>
    </source>
</evidence>
<keyword evidence="8" id="KW-1185">Reference proteome</keyword>
<evidence type="ECO:0000259" key="5">
    <source>
        <dbReference type="Pfam" id="PF05028"/>
    </source>
</evidence>
<feature type="domain" description="PARG helical" evidence="6">
    <location>
        <begin position="85"/>
        <end position="194"/>
    </location>
</feature>
<feature type="domain" description="PARG catalytic Macro" evidence="5">
    <location>
        <begin position="265"/>
        <end position="436"/>
    </location>
</feature>
<dbReference type="GO" id="GO:0004649">
    <property type="term" value="F:poly(ADP-ribose) glycohydrolase activity"/>
    <property type="evidence" value="ECO:0007669"/>
    <property type="project" value="UniProtKB-EC"/>
</dbReference>
<dbReference type="Proteomes" id="UP001213681">
    <property type="component" value="Unassembled WGS sequence"/>
</dbReference>
<sequence>MANRFILPSSPVVRCQDRFDLLGSDEEEVPFWDLLTAILTSKSEPIRDVTSFIDALETIAISLRGSLQNGNHNTLREFMTLYLKDEAQHDQFFARTWPFLVGLALAMPTLFPDGTLPCISPAGNDTKTMKATFSRRQIACLVVHQFLCSMPSHPWDTESFVDLRPWFSQSNTSHVGAVHAYLTALFTYFEHLQKPAERYKSRMDLSTDEWPIIFEIRSIGNNEADRLLEKVSSRTHLSSTSIEICHLPESQIVPAFLGLPRGGCVISANKCFGYGPTGTQEELHVGISPESYPAVLLARPLSDHQVLICQGAEPMVSIKGYGRDAKLDQVLPSSNLAPEDFRQWKDRTMLFMDALEMDIFGAESSFSIPDIDPPTRLSREMISKAYNAFRSDGKAYSHIVTGLWGCRTFGGNKYVKCLLQWCAASLAQVPVLKFVFAGSDQEAFAKEFTLFATRVRQAKVTVKQIFEALAVLKDCGYEVGADSVFDYMAGQLSIEWYGKY</sequence>
<comment type="caution">
    <text evidence="7">The sequence shown here is derived from an EMBL/GenBank/DDBJ whole genome shotgun (WGS) entry which is preliminary data.</text>
</comment>
<evidence type="ECO:0000256" key="4">
    <source>
        <dbReference type="PIRSR" id="PIRSR607724-2"/>
    </source>
</evidence>
<evidence type="ECO:0000256" key="3">
    <source>
        <dbReference type="ARBA" id="ARBA00022801"/>
    </source>
</evidence>
<proteinExistence type="inferred from homology"/>
<dbReference type="EMBL" id="JAPVEA010000008">
    <property type="protein sequence ID" value="KAJ5438690.1"/>
    <property type="molecule type" value="Genomic_DNA"/>
</dbReference>
<reference evidence="7" key="2">
    <citation type="journal article" date="2023" name="IMA Fungus">
        <title>Comparative genomic study of the Penicillium genus elucidates a diverse pangenome and 15 lateral gene transfer events.</title>
        <authorList>
            <person name="Petersen C."/>
            <person name="Sorensen T."/>
            <person name="Nielsen M.R."/>
            <person name="Sondergaard T.E."/>
            <person name="Sorensen J.L."/>
            <person name="Fitzpatrick D.A."/>
            <person name="Frisvad J.C."/>
            <person name="Nielsen K.L."/>
        </authorList>
    </citation>
    <scope>NUCLEOTIDE SEQUENCE</scope>
    <source>
        <strain evidence="7">IBT 16125</strain>
    </source>
</reference>
<evidence type="ECO:0000256" key="1">
    <source>
        <dbReference type="ARBA" id="ARBA00009545"/>
    </source>
</evidence>
<dbReference type="InterPro" id="IPR007724">
    <property type="entry name" value="Poly_GlycHdrlase"/>
</dbReference>
<dbReference type="Pfam" id="PF20811">
    <property type="entry name" value="PARG_cat_N"/>
    <property type="match status" value="1"/>
</dbReference>
<dbReference type="GO" id="GO:0005975">
    <property type="term" value="P:carbohydrate metabolic process"/>
    <property type="evidence" value="ECO:0007669"/>
    <property type="project" value="InterPro"/>
</dbReference>
<feature type="binding site" evidence="4">
    <location>
        <position position="269"/>
    </location>
    <ligand>
        <name>substrate</name>
    </ligand>
</feature>
<evidence type="ECO:0000259" key="6">
    <source>
        <dbReference type="Pfam" id="PF20811"/>
    </source>
</evidence>
<dbReference type="AlphaFoldDB" id="A0AAD6BYD5"/>
<feature type="binding site" evidence="4">
    <location>
        <position position="321"/>
    </location>
    <ligand>
        <name>substrate</name>
    </ligand>
</feature>
<dbReference type="GeneID" id="81603313"/>
<gene>
    <name evidence="7" type="ORF">N7458_009688</name>
</gene>
<evidence type="ECO:0000313" key="7">
    <source>
        <dbReference type="EMBL" id="KAJ5438690.1"/>
    </source>
</evidence>
<dbReference type="InterPro" id="IPR046372">
    <property type="entry name" value="PARG_cat_C"/>
</dbReference>
<reference evidence="7" key="1">
    <citation type="submission" date="2022-12" db="EMBL/GenBank/DDBJ databases">
        <authorList>
            <person name="Petersen C."/>
        </authorList>
    </citation>
    <scope>NUCLEOTIDE SEQUENCE</scope>
    <source>
        <strain evidence="7">IBT 16125</strain>
    </source>
</reference>
<dbReference type="GO" id="GO:0006282">
    <property type="term" value="P:regulation of DNA repair"/>
    <property type="evidence" value="ECO:0007669"/>
    <property type="project" value="InterPro"/>
</dbReference>
<dbReference type="GO" id="GO:0005737">
    <property type="term" value="C:cytoplasm"/>
    <property type="evidence" value="ECO:0007669"/>
    <property type="project" value="TreeGrafter"/>
</dbReference>
<dbReference type="GO" id="GO:0009225">
    <property type="term" value="P:nucleotide-sugar metabolic process"/>
    <property type="evidence" value="ECO:0007669"/>
    <property type="project" value="TreeGrafter"/>
</dbReference>